<evidence type="ECO:0000313" key="6">
    <source>
        <dbReference type="EMBL" id="OGY09920.1"/>
    </source>
</evidence>
<keyword evidence="3" id="KW-0963">Cytoplasm</keyword>
<name>A0A1G1V3G7_9BACT</name>
<dbReference type="PANTHER" id="PTHR21237:SF23">
    <property type="entry name" value="GRPE PROTEIN HOMOLOG, MITOCHONDRIAL"/>
    <property type="match status" value="1"/>
</dbReference>
<dbReference type="GO" id="GO:0005737">
    <property type="term" value="C:cytoplasm"/>
    <property type="evidence" value="ECO:0007669"/>
    <property type="project" value="UniProtKB-SubCell"/>
</dbReference>
<evidence type="ECO:0000313" key="7">
    <source>
        <dbReference type="Proteomes" id="UP000177967"/>
    </source>
</evidence>
<dbReference type="PANTHER" id="PTHR21237">
    <property type="entry name" value="GRPE PROTEIN"/>
    <property type="match status" value="1"/>
</dbReference>
<gene>
    <name evidence="3" type="primary">grpE</name>
    <name evidence="6" type="ORF">A2782_04430</name>
</gene>
<dbReference type="InterPro" id="IPR000740">
    <property type="entry name" value="GrpE"/>
</dbReference>
<dbReference type="GO" id="GO:0051082">
    <property type="term" value="F:unfolded protein binding"/>
    <property type="evidence" value="ECO:0007669"/>
    <property type="project" value="TreeGrafter"/>
</dbReference>
<dbReference type="SUPFAM" id="SSF51064">
    <property type="entry name" value="Head domain of nucleotide exchange factor GrpE"/>
    <property type="match status" value="1"/>
</dbReference>
<dbReference type="GO" id="GO:0042803">
    <property type="term" value="F:protein homodimerization activity"/>
    <property type="evidence" value="ECO:0007669"/>
    <property type="project" value="InterPro"/>
</dbReference>
<dbReference type="SUPFAM" id="SSF58014">
    <property type="entry name" value="Coiled-coil domain of nucleotide exchange factor GrpE"/>
    <property type="match status" value="1"/>
</dbReference>
<dbReference type="GO" id="GO:0006457">
    <property type="term" value="P:protein folding"/>
    <property type="evidence" value="ECO:0007669"/>
    <property type="project" value="InterPro"/>
</dbReference>
<accession>A0A1G1V3G7</accession>
<organism evidence="6 7">
    <name type="scientific">Candidatus Blackburnbacteria bacterium RIFCSPHIGHO2_01_FULL_43_15b</name>
    <dbReference type="NCBI Taxonomy" id="1797513"/>
    <lineage>
        <taxon>Bacteria</taxon>
        <taxon>Candidatus Blackburniibacteriota</taxon>
    </lineage>
</organism>
<comment type="subunit">
    <text evidence="3">Homodimer.</text>
</comment>
<keyword evidence="3 4" id="KW-0346">Stress response</keyword>
<evidence type="ECO:0000256" key="4">
    <source>
        <dbReference type="RuleBase" id="RU000639"/>
    </source>
</evidence>
<dbReference type="InterPro" id="IPR013805">
    <property type="entry name" value="GrpE_CC"/>
</dbReference>
<dbReference type="GO" id="GO:0000774">
    <property type="term" value="F:adenyl-nucleotide exchange factor activity"/>
    <property type="evidence" value="ECO:0007669"/>
    <property type="project" value="InterPro"/>
</dbReference>
<dbReference type="EMBL" id="MHBW01000003">
    <property type="protein sequence ID" value="OGY09920.1"/>
    <property type="molecule type" value="Genomic_DNA"/>
</dbReference>
<evidence type="ECO:0000256" key="1">
    <source>
        <dbReference type="ARBA" id="ARBA00009054"/>
    </source>
</evidence>
<dbReference type="AlphaFoldDB" id="A0A1G1V3G7"/>
<keyword evidence="2 3" id="KW-0143">Chaperone</keyword>
<dbReference type="HAMAP" id="MF_01151">
    <property type="entry name" value="GrpE"/>
    <property type="match status" value="1"/>
</dbReference>
<evidence type="ECO:0000256" key="3">
    <source>
        <dbReference type="HAMAP-Rule" id="MF_01151"/>
    </source>
</evidence>
<sequence length="149" mass="16943">MKENKTKSAKQKTKAEKEFDKQDEALARVLADYQNLVKRVDRERVEIYTRASKNIIEELVPVVDLLRRAQSHLQDTGLEMALEQFRQVLERHGIEDVEAKEGMTFDASIHEAVETVEGGRAGTVAQVAQAGYKWKDGMVLRPAKVTVYK</sequence>
<dbReference type="InterPro" id="IPR009012">
    <property type="entry name" value="GrpE_head"/>
</dbReference>
<dbReference type="Proteomes" id="UP000177967">
    <property type="component" value="Unassembled WGS sequence"/>
</dbReference>
<protein>
    <recommendedName>
        <fullName evidence="3 4">Protein GrpE</fullName>
    </recommendedName>
    <alternativeName>
        <fullName evidence="3">HSP-70 cofactor</fullName>
    </alternativeName>
</protein>
<comment type="caution">
    <text evidence="6">The sequence shown here is derived from an EMBL/GenBank/DDBJ whole genome shotgun (WGS) entry which is preliminary data.</text>
</comment>
<dbReference type="CDD" id="cd00446">
    <property type="entry name" value="GrpE"/>
    <property type="match status" value="1"/>
</dbReference>
<dbReference type="PRINTS" id="PR00773">
    <property type="entry name" value="GRPEPROTEIN"/>
</dbReference>
<comment type="subcellular location">
    <subcellularLocation>
        <location evidence="3">Cytoplasm</location>
    </subcellularLocation>
</comment>
<dbReference type="GO" id="GO:0051087">
    <property type="term" value="F:protein-folding chaperone binding"/>
    <property type="evidence" value="ECO:0007669"/>
    <property type="project" value="InterPro"/>
</dbReference>
<evidence type="ECO:0000256" key="5">
    <source>
        <dbReference type="RuleBase" id="RU004478"/>
    </source>
</evidence>
<dbReference type="Gene3D" id="3.90.20.20">
    <property type="match status" value="1"/>
</dbReference>
<dbReference type="Gene3D" id="2.30.22.10">
    <property type="entry name" value="Head domain of nucleotide exchange factor GrpE"/>
    <property type="match status" value="1"/>
</dbReference>
<proteinExistence type="inferred from homology"/>
<dbReference type="Pfam" id="PF01025">
    <property type="entry name" value="GrpE"/>
    <property type="match status" value="1"/>
</dbReference>
<dbReference type="STRING" id="1797513.A2782_04430"/>
<evidence type="ECO:0000256" key="2">
    <source>
        <dbReference type="ARBA" id="ARBA00023186"/>
    </source>
</evidence>
<reference evidence="6 7" key="1">
    <citation type="journal article" date="2016" name="Nat. Commun.">
        <title>Thousands of microbial genomes shed light on interconnected biogeochemical processes in an aquifer system.</title>
        <authorList>
            <person name="Anantharaman K."/>
            <person name="Brown C.T."/>
            <person name="Hug L.A."/>
            <person name="Sharon I."/>
            <person name="Castelle C.J."/>
            <person name="Probst A.J."/>
            <person name="Thomas B.C."/>
            <person name="Singh A."/>
            <person name="Wilkins M.J."/>
            <person name="Karaoz U."/>
            <person name="Brodie E.L."/>
            <person name="Williams K.H."/>
            <person name="Hubbard S.S."/>
            <person name="Banfield J.F."/>
        </authorList>
    </citation>
    <scope>NUCLEOTIDE SEQUENCE [LARGE SCALE GENOMIC DNA]</scope>
</reference>
<comment type="function">
    <text evidence="3 4">Participates actively in the response to hyperosmotic and heat shock by preventing the aggregation of stress-denatured proteins, in association with DnaK and GrpE. It is the nucleotide exchange factor for DnaK and may function as a thermosensor. Unfolded proteins bind initially to DnaJ; upon interaction with the DnaJ-bound protein, DnaK hydrolyzes its bound ATP, resulting in the formation of a stable complex. GrpE releases ADP from DnaK; ATP binding to DnaK triggers the release of the substrate protein, thus completing the reaction cycle. Several rounds of ATP-dependent interactions between DnaJ, DnaK and GrpE are required for fully efficient folding.</text>
</comment>
<dbReference type="PROSITE" id="PS01071">
    <property type="entry name" value="GRPE"/>
    <property type="match status" value="1"/>
</dbReference>
<comment type="similarity">
    <text evidence="1 3 5">Belongs to the GrpE family.</text>
</comment>